<feature type="transmembrane region" description="Helical" evidence="16">
    <location>
        <begin position="330"/>
        <end position="348"/>
    </location>
</feature>
<dbReference type="PANTHER" id="PTHR43507:SF20">
    <property type="entry name" value="NADH-UBIQUINONE OXIDOREDUCTASE CHAIN 4"/>
    <property type="match status" value="1"/>
</dbReference>
<feature type="domain" description="NADH:quinone oxidoreductase/Mrp antiporter transmembrane" evidence="17">
    <location>
        <begin position="98"/>
        <end position="378"/>
    </location>
</feature>
<organism evidence="19">
    <name type="scientific">Anadara antiquata</name>
    <dbReference type="NCBI Taxonomy" id="142560"/>
    <lineage>
        <taxon>Eukaryota</taxon>
        <taxon>Metazoa</taxon>
        <taxon>Spiralia</taxon>
        <taxon>Lophotrochozoa</taxon>
        <taxon>Mollusca</taxon>
        <taxon>Bivalvia</taxon>
        <taxon>Autobranchia</taxon>
        <taxon>Pteriomorphia</taxon>
        <taxon>Arcoida</taxon>
        <taxon>Arcoidea</taxon>
        <taxon>Arcidae</taxon>
        <taxon>Anadara</taxon>
    </lineage>
</organism>
<feature type="transmembrane region" description="Helical" evidence="16">
    <location>
        <begin position="231"/>
        <end position="252"/>
    </location>
</feature>
<dbReference type="PANTHER" id="PTHR43507">
    <property type="entry name" value="NADH-UBIQUINONE OXIDOREDUCTASE CHAIN 4"/>
    <property type="match status" value="1"/>
</dbReference>
<dbReference type="EMBL" id="MK783262">
    <property type="protein sequence ID" value="QDP14172.1"/>
    <property type="molecule type" value="Genomic_DNA"/>
</dbReference>
<dbReference type="GO" id="GO:0048039">
    <property type="term" value="F:ubiquinone binding"/>
    <property type="evidence" value="ECO:0007669"/>
    <property type="project" value="TreeGrafter"/>
</dbReference>
<dbReference type="AlphaFoldDB" id="A0A516IEF0"/>
<comment type="subcellular location">
    <subcellularLocation>
        <location evidence="1 16">Mitochondrion membrane</location>
        <topology evidence="1 16">Multi-pass membrane protein</topology>
    </subcellularLocation>
</comment>
<dbReference type="PRINTS" id="PR01437">
    <property type="entry name" value="NUOXDRDTASE4"/>
</dbReference>
<feature type="transmembrane region" description="Helical" evidence="16">
    <location>
        <begin position="170"/>
        <end position="188"/>
    </location>
</feature>
<keyword evidence="13 16" id="KW-0496">Mitochondrion</keyword>
<feature type="transmembrane region" description="Helical" evidence="16">
    <location>
        <begin position="259"/>
        <end position="282"/>
    </location>
</feature>
<evidence type="ECO:0000256" key="2">
    <source>
        <dbReference type="ARBA" id="ARBA00009025"/>
    </source>
</evidence>
<keyword evidence="7 16" id="KW-0812">Transmembrane</keyword>
<keyword evidence="8" id="KW-1278">Translocase</keyword>
<keyword evidence="14 16" id="KW-0472">Membrane</keyword>
<dbReference type="InterPro" id="IPR003918">
    <property type="entry name" value="NADH_UbQ_OxRdtase"/>
</dbReference>
<evidence type="ECO:0000256" key="15">
    <source>
        <dbReference type="ARBA" id="ARBA00049551"/>
    </source>
</evidence>
<dbReference type="InterPro" id="IPR000260">
    <property type="entry name" value="NADH4_N"/>
</dbReference>
<feature type="transmembrane region" description="Helical" evidence="16">
    <location>
        <begin position="78"/>
        <end position="96"/>
    </location>
</feature>
<feature type="transmembrane region" description="Helical" evidence="16">
    <location>
        <begin position="46"/>
        <end position="66"/>
    </location>
</feature>
<geneLocation type="mitochondrion" evidence="19"/>
<evidence type="ECO:0000256" key="3">
    <source>
        <dbReference type="ARBA" id="ARBA00012944"/>
    </source>
</evidence>
<evidence type="ECO:0000256" key="5">
    <source>
        <dbReference type="ARBA" id="ARBA00022448"/>
    </source>
</evidence>
<feature type="transmembrane region" description="Helical" evidence="16">
    <location>
        <begin position="288"/>
        <end position="309"/>
    </location>
</feature>
<feature type="transmembrane region" description="Helical" evidence="16">
    <location>
        <begin position="12"/>
        <end position="34"/>
    </location>
</feature>
<evidence type="ECO:0000256" key="11">
    <source>
        <dbReference type="ARBA" id="ARBA00023027"/>
    </source>
</evidence>
<evidence type="ECO:0000256" key="4">
    <source>
        <dbReference type="ARBA" id="ARBA00021006"/>
    </source>
</evidence>
<evidence type="ECO:0000259" key="18">
    <source>
        <dbReference type="Pfam" id="PF01059"/>
    </source>
</evidence>
<dbReference type="GO" id="GO:0031966">
    <property type="term" value="C:mitochondrial membrane"/>
    <property type="evidence" value="ECO:0007669"/>
    <property type="project" value="UniProtKB-SubCell"/>
</dbReference>
<feature type="transmembrane region" description="Helical" evidence="16">
    <location>
        <begin position="354"/>
        <end position="387"/>
    </location>
</feature>
<evidence type="ECO:0000256" key="8">
    <source>
        <dbReference type="ARBA" id="ARBA00022967"/>
    </source>
</evidence>
<feature type="transmembrane region" description="Helical" evidence="16">
    <location>
        <begin position="102"/>
        <end position="122"/>
    </location>
</feature>
<protein>
    <recommendedName>
        <fullName evidence="4 16">NADH-ubiquinone oxidoreductase chain 4</fullName>
        <ecNumber evidence="3 16">7.1.1.2</ecNumber>
    </recommendedName>
</protein>
<comment type="similarity">
    <text evidence="2 16">Belongs to the complex I subunit 4 family.</text>
</comment>
<feature type="transmembrane region" description="Helical" evidence="16">
    <location>
        <begin position="200"/>
        <end position="219"/>
    </location>
</feature>
<name>A0A516IEF0_9BIVA</name>
<accession>A0A516IEF0</accession>
<evidence type="ECO:0000256" key="1">
    <source>
        <dbReference type="ARBA" id="ARBA00004225"/>
    </source>
</evidence>
<dbReference type="GO" id="GO:0003954">
    <property type="term" value="F:NADH dehydrogenase activity"/>
    <property type="evidence" value="ECO:0007669"/>
    <property type="project" value="TreeGrafter"/>
</dbReference>
<keyword evidence="12 16" id="KW-0830">Ubiquinone</keyword>
<comment type="function">
    <text evidence="16">Core subunit of the mitochondrial membrane respiratory chain NADH dehydrogenase (Complex I) which catalyzes electron transfer from NADH through the respiratory chain, using ubiquinone as an electron acceptor. Essential for the catalytic activity and assembly of complex I.</text>
</comment>
<evidence type="ECO:0000313" key="19">
    <source>
        <dbReference type="EMBL" id="QDP14172.1"/>
    </source>
</evidence>
<evidence type="ECO:0000256" key="7">
    <source>
        <dbReference type="ARBA" id="ARBA00022692"/>
    </source>
</evidence>
<keyword evidence="9 16" id="KW-0249">Electron transport</keyword>
<dbReference type="InterPro" id="IPR001750">
    <property type="entry name" value="ND/Mrp_TM"/>
</dbReference>
<feature type="transmembrane region" description="Helical" evidence="16">
    <location>
        <begin position="408"/>
        <end position="429"/>
    </location>
</feature>
<dbReference type="GO" id="GO:0015990">
    <property type="term" value="P:electron transport coupled proton transport"/>
    <property type="evidence" value="ECO:0007669"/>
    <property type="project" value="TreeGrafter"/>
</dbReference>
<evidence type="ECO:0000259" key="17">
    <source>
        <dbReference type="Pfam" id="PF00361"/>
    </source>
</evidence>
<keyword evidence="5 16" id="KW-0813">Transport</keyword>
<comment type="catalytic activity">
    <reaction evidence="15 16">
        <text>a ubiquinone + NADH + 5 H(+)(in) = a ubiquinol + NAD(+) + 4 H(+)(out)</text>
        <dbReference type="Rhea" id="RHEA:29091"/>
        <dbReference type="Rhea" id="RHEA-COMP:9565"/>
        <dbReference type="Rhea" id="RHEA-COMP:9566"/>
        <dbReference type="ChEBI" id="CHEBI:15378"/>
        <dbReference type="ChEBI" id="CHEBI:16389"/>
        <dbReference type="ChEBI" id="CHEBI:17976"/>
        <dbReference type="ChEBI" id="CHEBI:57540"/>
        <dbReference type="ChEBI" id="CHEBI:57945"/>
        <dbReference type="EC" id="7.1.1.2"/>
    </reaction>
</comment>
<evidence type="ECO:0000256" key="12">
    <source>
        <dbReference type="ARBA" id="ARBA00023075"/>
    </source>
</evidence>
<evidence type="ECO:0000256" key="6">
    <source>
        <dbReference type="ARBA" id="ARBA00022660"/>
    </source>
</evidence>
<dbReference type="GO" id="GO:0042773">
    <property type="term" value="P:ATP synthesis coupled electron transport"/>
    <property type="evidence" value="ECO:0007669"/>
    <property type="project" value="InterPro"/>
</dbReference>
<evidence type="ECO:0000256" key="14">
    <source>
        <dbReference type="ARBA" id="ARBA00023136"/>
    </source>
</evidence>
<evidence type="ECO:0000256" key="9">
    <source>
        <dbReference type="ARBA" id="ARBA00022982"/>
    </source>
</evidence>
<reference evidence="19" key="1">
    <citation type="journal article" date="2019" name="Mitochondrial DNA Part B Resour">
        <title>Complete mitochondrial genome of the cockle Anadara antiquata (Linnaeus, 1758).</title>
        <authorList>
            <person name="Pu L."/>
            <person name="Liu H."/>
            <person name="Wang G."/>
            <person name="Li B."/>
            <person name="Xia G."/>
            <person name="Shen M."/>
            <person name="Yang M."/>
        </authorList>
    </citation>
    <scope>NUCLEOTIDE SEQUENCE</scope>
</reference>
<proteinExistence type="inferred from homology"/>
<keyword evidence="6 16" id="KW-0679">Respiratory chain</keyword>
<evidence type="ECO:0000256" key="16">
    <source>
        <dbReference type="RuleBase" id="RU003297"/>
    </source>
</evidence>
<feature type="transmembrane region" description="Helical" evidence="16">
    <location>
        <begin position="134"/>
        <end position="155"/>
    </location>
</feature>
<dbReference type="Pfam" id="PF00361">
    <property type="entry name" value="Proton_antipo_M"/>
    <property type="match status" value="1"/>
</dbReference>
<gene>
    <name evidence="19" type="primary">ND4</name>
</gene>
<keyword evidence="10 16" id="KW-1133">Transmembrane helix</keyword>
<dbReference type="Pfam" id="PF01059">
    <property type="entry name" value="Oxidored_q5_N"/>
    <property type="match status" value="1"/>
</dbReference>
<sequence>MGMSALLIINIPWWGYACLMIVGAFLIILNVPASVIELASISMVDVLSWLMVILTLLICSLSILGSKKIFFSGMSGESYLLLMIMVATSLIMAFLSPTIISFYWWFEASLIPMVCLIVGWGYQPERLMAAKYMVLYTLAGSLPFLSLVLVVFFKWTGSWVMWGSFKMDEWWWVLLAPFLVKMPLYGVHSWLPKAHVEAPVAGSMILAGLTLKLGGYGMMRVVSMFKSGFGFFEFLFSIMAIWGTIITPLLCITQSDMKILVAYSSISHMGLVICGILSLSSWGWSGAVMMMIGHAFASSGLFYLVGVIFGWTGTRSMKVCKGVLSIKPHLYFWGFLILCVSMGAPLSINLCGEILLVGACGQLGLMFCVVMVGMSLLTVAYSLYFFGCLFHGSVSECVRLHEDDMLSVFVLGFHVVCAFMGVFLCDFFFF</sequence>
<dbReference type="GO" id="GO:0008137">
    <property type="term" value="F:NADH dehydrogenase (ubiquinone) activity"/>
    <property type="evidence" value="ECO:0007669"/>
    <property type="project" value="UniProtKB-UniRule"/>
</dbReference>
<dbReference type="EC" id="7.1.1.2" evidence="3 16"/>
<evidence type="ECO:0000256" key="13">
    <source>
        <dbReference type="ARBA" id="ARBA00023128"/>
    </source>
</evidence>
<keyword evidence="11 16" id="KW-0520">NAD</keyword>
<evidence type="ECO:0000256" key="10">
    <source>
        <dbReference type="ARBA" id="ARBA00022989"/>
    </source>
</evidence>
<feature type="domain" description="NADH:ubiquinone oxidoreductase chain 4 N-terminal" evidence="18">
    <location>
        <begin position="7"/>
        <end position="93"/>
    </location>
</feature>